<sequence>MSGAAREPFDPTPYIPTIDAILRVADLERVSAKKIRNALQALFEVDLAPFKRDVDDAIVECFHNIQDELEAAAKKTQQPEKKYGKSGSARKSSPPSAKRPTSDAEYAAQLHRELNSVRSGGRLASIQRGAASRRKKRSSDMDDGPTRKRREVNRNNPFNAKMILSPQLADFLGVTELSRPEAVKSIWTYIKDNDLQNPEDKREILCDDKMRPVFGDKVHMFTMNKILGNHLYKRDEITGGEDTINSNEASSIEDDHVQNMDELIGEA</sequence>
<accession>A0ACC3TFF0</accession>
<name>A0ACC3TFF0_9ASCO</name>
<evidence type="ECO:0000313" key="2">
    <source>
        <dbReference type="Proteomes" id="UP001489719"/>
    </source>
</evidence>
<comment type="caution">
    <text evidence="1">The sequence shown here is derived from an EMBL/GenBank/DDBJ whole genome shotgun (WGS) entry which is preliminary data.</text>
</comment>
<proteinExistence type="predicted"/>
<reference evidence="2" key="1">
    <citation type="journal article" date="2024" name="Front. Bioeng. Biotechnol.">
        <title>Genome-scale model development and genomic sequencing of the oleaginous clade Lipomyces.</title>
        <authorList>
            <person name="Czajka J.J."/>
            <person name="Han Y."/>
            <person name="Kim J."/>
            <person name="Mondo S.J."/>
            <person name="Hofstad B.A."/>
            <person name="Robles A."/>
            <person name="Haridas S."/>
            <person name="Riley R."/>
            <person name="LaButti K."/>
            <person name="Pangilinan J."/>
            <person name="Andreopoulos W."/>
            <person name="Lipzen A."/>
            <person name="Yan J."/>
            <person name="Wang M."/>
            <person name="Ng V."/>
            <person name="Grigoriev I.V."/>
            <person name="Spatafora J.W."/>
            <person name="Magnuson J.K."/>
            <person name="Baker S.E."/>
            <person name="Pomraning K.R."/>
        </authorList>
    </citation>
    <scope>NUCLEOTIDE SEQUENCE [LARGE SCALE GENOMIC DNA]</scope>
    <source>
        <strain evidence="2">CBS 10300</strain>
    </source>
</reference>
<gene>
    <name evidence="1" type="ORF">V1517DRAFT_25369</name>
</gene>
<keyword evidence="2" id="KW-1185">Reference proteome</keyword>
<organism evidence="1 2">
    <name type="scientific">Lipomyces orientalis</name>
    <dbReference type="NCBI Taxonomy" id="1233043"/>
    <lineage>
        <taxon>Eukaryota</taxon>
        <taxon>Fungi</taxon>
        <taxon>Dikarya</taxon>
        <taxon>Ascomycota</taxon>
        <taxon>Saccharomycotina</taxon>
        <taxon>Lipomycetes</taxon>
        <taxon>Lipomycetales</taxon>
        <taxon>Lipomycetaceae</taxon>
        <taxon>Lipomyces</taxon>
    </lineage>
</organism>
<protein>
    <submittedName>
        <fullName evidence="1">SWIB/MDM2 domain-containing protein</fullName>
    </submittedName>
</protein>
<dbReference type="Proteomes" id="UP001489719">
    <property type="component" value="Unassembled WGS sequence"/>
</dbReference>
<dbReference type="EMBL" id="MU970155">
    <property type="protein sequence ID" value="KAK9319894.1"/>
    <property type="molecule type" value="Genomic_DNA"/>
</dbReference>
<evidence type="ECO:0000313" key="1">
    <source>
        <dbReference type="EMBL" id="KAK9319894.1"/>
    </source>
</evidence>